<name>A0ABU9CPX0_9NOCA</name>
<comment type="caution">
    <text evidence="2">The sequence shown here is derived from an EMBL/GenBank/DDBJ whole genome shotgun (WGS) entry which is preliminary data.</text>
</comment>
<gene>
    <name evidence="2" type="ORF">AABD04_01265</name>
</gene>
<evidence type="ECO:0008006" key="4">
    <source>
        <dbReference type="Google" id="ProtNLM"/>
    </source>
</evidence>
<proteinExistence type="predicted"/>
<keyword evidence="3" id="KW-1185">Reference proteome</keyword>
<evidence type="ECO:0000313" key="3">
    <source>
        <dbReference type="Proteomes" id="UP001456513"/>
    </source>
</evidence>
<sequence length="124" mass="13828">MIESLPPHARAAYDRLMTSCSELEAARTRALNTDLKAQPGTRHVTAELLARLASSPRASAAMTRFADRVASGECSWERIELEASPLPPEVDELKGDPQIDWPAEWPTQNTEDEVGTQPYRIPWE</sequence>
<protein>
    <recommendedName>
        <fullName evidence="4">HNH endonuclease</fullName>
    </recommendedName>
</protein>
<dbReference type="EMBL" id="JBBPCN010000001">
    <property type="protein sequence ID" value="MEK8069474.1"/>
    <property type="molecule type" value="Genomic_DNA"/>
</dbReference>
<feature type="region of interest" description="Disordered" evidence="1">
    <location>
        <begin position="87"/>
        <end position="124"/>
    </location>
</feature>
<reference evidence="2 3" key="1">
    <citation type="submission" date="2024-03" db="EMBL/GenBank/DDBJ databases">
        <title>Rhodococcus navarretei sp. nov. and Pseudarthrobacter quantumdoti sp. nov., two new species with the ability to biosynthesize Quantum Dots isolated from soil samples at Union Glacier, Antarctica.</title>
        <authorList>
            <person name="Vargas M."/>
        </authorList>
    </citation>
    <scope>NUCLEOTIDE SEQUENCE [LARGE SCALE GENOMIC DNA]</scope>
    <source>
        <strain evidence="2 3">EXRC-4A-4</strain>
    </source>
</reference>
<dbReference type="Proteomes" id="UP001456513">
    <property type="component" value="Unassembled WGS sequence"/>
</dbReference>
<evidence type="ECO:0000313" key="2">
    <source>
        <dbReference type="EMBL" id="MEK8069474.1"/>
    </source>
</evidence>
<accession>A0ABU9CPX0</accession>
<evidence type="ECO:0000256" key="1">
    <source>
        <dbReference type="SAM" id="MobiDB-lite"/>
    </source>
</evidence>
<dbReference type="RefSeq" id="WP_341439931.1">
    <property type="nucleotide sequence ID" value="NZ_JBBPCN010000001.1"/>
</dbReference>
<organism evidence="2 3">
    <name type="scientific">Rhodococcus navarretei</name>
    <dbReference type="NCBI Taxonomy" id="3128981"/>
    <lineage>
        <taxon>Bacteria</taxon>
        <taxon>Bacillati</taxon>
        <taxon>Actinomycetota</taxon>
        <taxon>Actinomycetes</taxon>
        <taxon>Mycobacteriales</taxon>
        <taxon>Nocardiaceae</taxon>
        <taxon>Rhodococcus</taxon>
    </lineage>
</organism>